<protein>
    <submittedName>
        <fullName evidence="1">Uncharacterized protein</fullName>
    </submittedName>
</protein>
<dbReference type="AlphaFoldDB" id="A0A679J6E4"/>
<reference evidence="1" key="1">
    <citation type="submission" date="2019-12" db="EMBL/GenBank/DDBJ databases">
        <authorList>
            <person name="Cremers G."/>
        </authorList>
    </citation>
    <scope>NUCLEOTIDE SEQUENCE</scope>
    <source>
        <strain evidence="1">Mbul1</strain>
    </source>
</reference>
<dbReference type="EMBL" id="LR743504">
    <property type="protein sequence ID" value="CAA2103541.1"/>
    <property type="molecule type" value="Genomic_DNA"/>
</dbReference>
<accession>A0A679J6E4</accession>
<sequence length="66" mass="7281">MNARPLVIRLDNGLPTNERLLDLLIGDLKRILPQATWTAASIAELVGLTVERVFRHGHDVAKPDAV</sequence>
<organism evidence="1">
    <name type="scientific">Methylobacterium bullatum</name>
    <dbReference type="NCBI Taxonomy" id="570505"/>
    <lineage>
        <taxon>Bacteria</taxon>
        <taxon>Pseudomonadati</taxon>
        <taxon>Pseudomonadota</taxon>
        <taxon>Alphaproteobacteria</taxon>
        <taxon>Hyphomicrobiales</taxon>
        <taxon>Methylobacteriaceae</taxon>
        <taxon>Methylobacterium</taxon>
    </lineage>
</organism>
<proteinExistence type="predicted"/>
<evidence type="ECO:0000313" key="1">
    <source>
        <dbReference type="EMBL" id="CAA2103541.1"/>
    </source>
</evidence>
<name>A0A679J6E4_9HYPH</name>
<gene>
    <name evidence="1" type="ORF">MBUL_02247</name>
</gene>